<protein>
    <submittedName>
        <fullName evidence="2">SFRICE_011653</fullName>
    </submittedName>
</protein>
<proteinExistence type="predicted"/>
<keyword evidence="1" id="KW-0472">Membrane</keyword>
<dbReference type="AlphaFoldDB" id="A0A2H1VGI3"/>
<keyword evidence="1" id="KW-0812">Transmembrane</keyword>
<accession>A0A2H1VGI3</accession>
<gene>
    <name evidence="2" type="ORF">SFRICE_011653</name>
</gene>
<reference evidence="2" key="1">
    <citation type="submission" date="2016-07" db="EMBL/GenBank/DDBJ databases">
        <authorList>
            <person name="Bretaudeau A."/>
        </authorList>
    </citation>
    <scope>NUCLEOTIDE SEQUENCE</scope>
    <source>
        <strain evidence="2">Rice</strain>
        <tissue evidence="2">Whole body</tissue>
    </source>
</reference>
<evidence type="ECO:0000313" key="2">
    <source>
        <dbReference type="EMBL" id="SOQ39963.1"/>
    </source>
</evidence>
<sequence>MYRINAEETVVVTASRICGLSRRFSELRFEEQDFILYRGCVYKHTNSHTHDTKSFSLRESNLLHVTWQSVVQPPYQPSSYYVINDIYQTKCYQTTVDSKLNLRMTLATPRLMKQNQTGINHPMTSLALGEAREIVKRLLTKNHHVPTPAFQTGAQTLRDVLCYVAVDAFDFHQSYSFVHIAYYWWRRTQLSNFFYMEKDAYFGWLLYILDILHYFIIEGKQIYLKDETPKLDIIHIDFSKRPNIALKSKINKCVRCASGTMWVKDLFPLQPPSR</sequence>
<evidence type="ECO:0000256" key="1">
    <source>
        <dbReference type="SAM" id="Phobius"/>
    </source>
</evidence>
<keyword evidence="1" id="KW-1133">Transmembrane helix</keyword>
<dbReference type="EMBL" id="ODYU01002454">
    <property type="protein sequence ID" value="SOQ39963.1"/>
    <property type="molecule type" value="Genomic_DNA"/>
</dbReference>
<feature type="transmembrane region" description="Helical" evidence="1">
    <location>
        <begin position="200"/>
        <end position="217"/>
    </location>
</feature>
<organism evidence="2">
    <name type="scientific">Spodoptera frugiperda</name>
    <name type="common">Fall armyworm</name>
    <dbReference type="NCBI Taxonomy" id="7108"/>
    <lineage>
        <taxon>Eukaryota</taxon>
        <taxon>Metazoa</taxon>
        <taxon>Ecdysozoa</taxon>
        <taxon>Arthropoda</taxon>
        <taxon>Hexapoda</taxon>
        <taxon>Insecta</taxon>
        <taxon>Pterygota</taxon>
        <taxon>Neoptera</taxon>
        <taxon>Endopterygota</taxon>
        <taxon>Lepidoptera</taxon>
        <taxon>Glossata</taxon>
        <taxon>Ditrysia</taxon>
        <taxon>Noctuoidea</taxon>
        <taxon>Noctuidae</taxon>
        <taxon>Amphipyrinae</taxon>
        <taxon>Spodoptera</taxon>
    </lineage>
</organism>
<name>A0A2H1VGI3_SPOFR</name>